<reference evidence="1 2" key="1">
    <citation type="submission" date="2016-09" db="EMBL/GenBank/DDBJ databases">
        <title>Complete genome of Desulfosporosinus sp. OL.</title>
        <authorList>
            <person name="Mardanov A."/>
            <person name="Beletsky A."/>
            <person name="Panova A."/>
            <person name="Karnachuk O."/>
            <person name="Ravin N."/>
        </authorList>
    </citation>
    <scope>NUCLEOTIDE SEQUENCE [LARGE SCALE GENOMIC DNA]</scope>
    <source>
        <strain evidence="1 2">OL</strain>
    </source>
</reference>
<protein>
    <submittedName>
        <fullName evidence="1">Uncharacterized protein</fullName>
    </submittedName>
</protein>
<dbReference type="RefSeq" id="WP_075366406.1">
    <property type="nucleotide sequence ID" value="NZ_MLBF01000041.1"/>
</dbReference>
<dbReference type="OrthoDB" id="48384at2"/>
<dbReference type="Pfam" id="PF03682">
    <property type="entry name" value="UPF0158"/>
    <property type="match status" value="1"/>
</dbReference>
<name>A0A1Q8QMN6_9FIRM</name>
<dbReference type="Proteomes" id="UP000186102">
    <property type="component" value="Unassembled WGS sequence"/>
</dbReference>
<evidence type="ECO:0000313" key="2">
    <source>
        <dbReference type="Proteomes" id="UP000186102"/>
    </source>
</evidence>
<evidence type="ECO:0000313" key="1">
    <source>
        <dbReference type="EMBL" id="OLN28597.1"/>
    </source>
</evidence>
<keyword evidence="2" id="KW-1185">Reference proteome</keyword>
<dbReference type="STRING" id="1888891.DSOL_3975"/>
<dbReference type="AlphaFoldDB" id="A0A1Q8QMN6"/>
<comment type="caution">
    <text evidence="1">The sequence shown here is derived from an EMBL/GenBank/DDBJ whole genome shotgun (WGS) entry which is preliminary data.</text>
</comment>
<gene>
    <name evidence="1" type="ORF">DSOL_3975</name>
</gene>
<sequence length="156" mass="18939">MKPVSLKEIVDRLDCIMDGWNHYLNKKTGDIVEIQMEYLSIAEESEDDDDFSEYEDWEQDAIREAVDVVDNWGDYLELPDREEVNEYRIMENFCYSQEDDKLRNKLCYSIDGKGAFRRFRDVIIKHGIEKEWDSYKYETLCEIVREWCEFHEIDYK</sequence>
<organism evidence="1 2">
    <name type="scientific">Desulfosporosinus metallidurans</name>
    <dbReference type="NCBI Taxonomy" id="1888891"/>
    <lineage>
        <taxon>Bacteria</taxon>
        <taxon>Bacillati</taxon>
        <taxon>Bacillota</taxon>
        <taxon>Clostridia</taxon>
        <taxon>Eubacteriales</taxon>
        <taxon>Desulfitobacteriaceae</taxon>
        <taxon>Desulfosporosinus</taxon>
    </lineage>
</organism>
<proteinExistence type="predicted"/>
<accession>A0A1Q8QMN6</accession>
<dbReference type="InterPro" id="IPR005361">
    <property type="entry name" value="UPF0158"/>
</dbReference>
<dbReference type="EMBL" id="MLBF01000041">
    <property type="protein sequence ID" value="OLN28597.1"/>
    <property type="molecule type" value="Genomic_DNA"/>
</dbReference>